<accession>A0A2V2ZDC6</accession>
<dbReference type="InterPro" id="IPR001789">
    <property type="entry name" value="Sig_transdc_resp-reg_receiver"/>
</dbReference>
<gene>
    <name evidence="3" type="ORF">DFO73_12532</name>
</gene>
<dbReference type="AlphaFoldDB" id="A0A2V2ZDC6"/>
<proteinExistence type="predicted"/>
<keyword evidence="1" id="KW-0597">Phosphoprotein</keyword>
<name>A0A2V2ZDC6_9BACI</name>
<evidence type="ECO:0000313" key="3">
    <source>
        <dbReference type="EMBL" id="PWW17534.1"/>
    </source>
</evidence>
<comment type="caution">
    <text evidence="3">The sequence shown here is derived from an EMBL/GenBank/DDBJ whole genome shotgun (WGS) entry which is preliminary data.</text>
</comment>
<feature type="domain" description="Response regulatory" evidence="2">
    <location>
        <begin position="8"/>
        <end position="82"/>
    </location>
</feature>
<dbReference type="CDD" id="cd00156">
    <property type="entry name" value="REC"/>
    <property type="match status" value="1"/>
</dbReference>
<evidence type="ECO:0000256" key="1">
    <source>
        <dbReference type="PROSITE-ProRule" id="PRU00169"/>
    </source>
</evidence>
<dbReference type="SUPFAM" id="SSF52172">
    <property type="entry name" value="CheY-like"/>
    <property type="match status" value="1"/>
</dbReference>
<dbReference type="InterPro" id="IPR011006">
    <property type="entry name" value="CheY-like_superfamily"/>
</dbReference>
<dbReference type="PROSITE" id="PS50110">
    <property type="entry name" value="RESPONSE_REGULATORY"/>
    <property type="match status" value="1"/>
</dbReference>
<protein>
    <submittedName>
        <fullName evidence="3">Response regulator receiver domain-containing protein</fullName>
    </submittedName>
</protein>
<sequence>MSRCRYEDNFNTDNDQHARFLVKELLNKEGFQTVEAANGSEAFELIKKESNELAIVDIIKSYIDGYKLTEEIRNIPKFISKC</sequence>
<dbReference type="EMBL" id="QGTW01000025">
    <property type="protein sequence ID" value="PWW17534.1"/>
    <property type="molecule type" value="Genomic_DNA"/>
</dbReference>
<dbReference type="RefSeq" id="WP_181396153.1">
    <property type="nucleotide sequence ID" value="NZ_QGTW01000025.1"/>
</dbReference>
<dbReference type="Proteomes" id="UP000247150">
    <property type="component" value="Unassembled WGS sequence"/>
</dbReference>
<dbReference type="Gene3D" id="3.40.50.2300">
    <property type="match status" value="1"/>
</dbReference>
<organism evidence="3 4">
    <name type="scientific">Cytobacillus oceanisediminis</name>
    <dbReference type="NCBI Taxonomy" id="665099"/>
    <lineage>
        <taxon>Bacteria</taxon>
        <taxon>Bacillati</taxon>
        <taxon>Bacillota</taxon>
        <taxon>Bacilli</taxon>
        <taxon>Bacillales</taxon>
        <taxon>Bacillaceae</taxon>
        <taxon>Cytobacillus</taxon>
    </lineage>
</organism>
<reference evidence="3 4" key="1">
    <citation type="submission" date="2018-05" db="EMBL/GenBank/DDBJ databases">
        <title>Freshwater and sediment microbial communities from various areas in North America, analyzing microbe dynamics in response to fracking.</title>
        <authorList>
            <person name="Lamendella R."/>
        </authorList>
    </citation>
    <scope>NUCLEOTIDE SEQUENCE [LARGE SCALE GENOMIC DNA]</scope>
    <source>
        <strain evidence="3 4">15_TX</strain>
    </source>
</reference>
<feature type="modified residue" description="4-aspartylphosphate" evidence="1">
    <location>
        <position position="57"/>
    </location>
</feature>
<evidence type="ECO:0000313" key="4">
    <source>
        <dbReference type="Proteomes" id="UP000247150"/>
    </source>
</evidence>
<evidence type="ECO:0000259" key="2">
    <source>
        <dbReference type="PROSITE" id="PS50110"/>
    </source>
</evidence>
<dbReference type="GO" id="GO:0000160">
    <property type="term" value="P:phosphorelay signal transduction system"/>
    <property type="evidence" value="ECO:0007669"/>
    <property type="project" value="InterPro"/>
</dbReference>
<dbReference type="Pfam" id="PF00072">
    <property type="entry name" value="Response_reg"/>
    <property type="match status" value="1"/>
</dbReference>